<reference evidence="3 4" key="1">
    <citation type="submission" date="2014-03" db="EMBL/GenBank/DDBJ databases">
        <title>Genome sequence of Clostridium litorale W6, DSM 5388.</title>
        <authorList>
            <person name="Poehlein A."/>
            <person name="Jagirdar A."/>
            <person name="Khonsari B."/>
            <person name="Chibani C.M."/>
            <person name="Gutierrez Gutierrez D.A."/>
            <person name="Davydova E."/>
            <person name="Alghaithi H.S."/>
            <person name="Nair K.P."/>
            <person name="Dhamotharan K."/>
            <person name="Chandran L."/>
            <person name="G W."/>
            <person name="Daniel R."/>
        </authorList>
    </citation>
    <scope>NUCLEOTIDE SEQUENCE [LARGE SCALE GENOMIC DNA]</scope>
    <source>
        <strain evidence="3 4">W6</strain>
    </source>
</reference>
<organism evidence="3 4">
    <name type="scientific">Peptoclostridium litorale DSM 5388</name>
    <dbReference type="NCBI Taxonomy" id="1121324"/>
    <lineage>
        <taxon>Bacteria</taxon>
        <taxon>Bacillati</taxon>
        <taxon>Bacillota</taxon>
        <taxon>Clostridia</taxon>
        <taxon>Peptostreptococcales</taxon>
        <taxon>Peptoclostridiaceae</taxon>
        <taxon>Peptoclostridium</taxon>
    </lineage>
</organism>
<dbReference type="Gene3D" id="3.40.390.10">
    <property type="entry name" value="Collagenase (Catalytic Domain)"/>
    <property type="match status" value="1"/>
</dbReference>
<dbReference type="AlphaFoldDB" id="A0A069REQ6"/>
<dbReference type="eggNOG" id="ENOG5032S5K">
    <property type="taxonomic scope" value="Bacteria"/>
</dbReference>
<dbReference type="Proteomes" id="UP000027946">
    <property type="component" value="Unassembled WGS sequence"/>
</dbReference>
<keyword evidence="4" id="KW-1185">Reference proteome</keyword>
<dbReference type="InterPro" id="IPR024079">
    <property type="entry name" value="MetalloPept_cat_dom_sf"/>
</dbReference>
<dbReference type="GO" id="GO:0008237">
    <property type="term" value="F:metallopeptidase activity"/>
    <property type="evidence" value="ECO:0007669"/>
    <property type="project" value="InterPro"/>
</dbReference>
<evidence type="ECO:0000313" key="4">
    <source>
        <dbReference type="Proteomes" id="UP000027946"/>
    </source>
</evidence>
<dbReference type="STRING" id="1121324.CLIT_10c02380"/>
<evidence type="ECO:0000256" key="2">
    <source>
        <dbReference type="SAM" id="SignalP"/>
    </source>
</evidence>
<proteinExistence type="predicted"/>
<evidence type="ECO:0008006" key="5">
    <source>
        <dbReference type="Google" id="ProtNLM"/>
    </source>
</evidence>
<evidence type="ECO:0000313" key="3">
    <source>
        <dbReference type="EMBL" id="KDR95511.1"/>
    </source>
</evidence>
<sequence>MNKKLILASLSFMLIASGGCALKSNTAELMLTCKPALEASVSRHSSGQEEYEMPSLKEYLGIDYSKLESSDIEELGKIYSSIKELSVSPYEDDSEEMARLWQDFDKELESLGIAVPFQSYGQYLNSIKHKISSEDFNKLQKLSENLEILSEEIEELSDNNIVKQIQEKEDEIWECSNKLGMILSKNGINPDEVNYQIENRSALLALFDVENSKIKLSDASLKGADEISKEDMELYKGLWADSKNLIPDDYLDKISKFEINTDGFENVMAHVTPENTDASSWRLAIDIRDALDADKKHTEEFNNTVLHEFAHIMTLNKDQMMPLRNEYSLNYTVEEGTLKKESYLNQFYNKFWLDIIDEHSEIESLDITEDERYEKNTDFYEKHKDRFVSDYAATNPAEDIAETYRCFITQPKPSGDSVKDKKILFMYQFEELVNYRNDIRKDLGL</sequence>
<feature type="coiled-coil region" evidence="1">
    <location>
        <begin position="136"/>
        <end position="166"/>
    </location>
</feature>
<keyword evidence="1" id="KW-0175">Coiled coil</keyword>
<comment type="caution">
    <text evidence="3">The sequence shown here is derived from an EMBL/GenBank/DDBJ whole genome shotgun (WGS) entry which is preliminary data.</text>
</comment>
<dbReference type="PROSITE" id="PS51257">
    <property type="entry name" value="PROKAR_LIPOPROTEIN"/>
    <property type="match status" value="1"/>
</dbReference>
<evidence type="ECO:0000256" key="1">
    <source>
        <dbReference type="SAM" id="Coils"/>
    </source>
</evidence>
<accession>A0A069REQ6</accession>
<dbReference type="RefSeq" id="WP_038263814.1">
    <property type="nucleotide sequence ID" value="NZ_FSRH01000010.1"/>
</dbReference>
<dbReference type="OrthoDB" id="1114958at2"/>
<keyword evidence="2" id="KW-0732">Signal</keyword>
<feature type="signal peptide" evidence="2">
    <location>
        <begin position="1"/>
        <end position="23"/>
    </location>
</feature>
<name>A0A069REQ6_PEPLI</name>
<gene>
    <name evidence="3" type="ORF">CLIT_10c02380</name>
</gene>
<dbReference type="EMBL" id="JJMM01000010">
    <property type="protein sequence ID" value="KDR95511.1"/>
    <property type="molecule type" value="Genomic_DNA"/>
</dbReference>
<protein>
    <recommendedName>
        <fullName evidence="5">Lipoprotein</fullName>
    </recommendedName>
</protein>
<feature type="chain" id="PRO_5030002479" description="Lipoprotein" evidence="2">
    <location>
        <begin position="24"/>
        <end position="445"/>
    </location>
</feature>